<feature type="region of interest" description="Disordered" evidence="1">
    <location>
        <begin position="61"/>
        <end position="86"/>
    </location>
</feature>
<name>A0A8J3FZI7_9PSEU</name>
<reference evidence="2" key="2">
    <citation type="submission" date="2020-09" db="EMBL/GenBank/DDBJ databases">
        <authorList>
            <person name="Sun Q."/>
            <person name="Zhou Y."/>
        </authorList>
    </citation>
    <scope>NUCLEOTIDE SEQUENCE</scope>
    <source>
        <strain evidence="2">CGMCC 4.5737</strain>
    </source>
</reference>
<dbReference type="Proteomes" id="UP000637578">
    <property type="component" value="Unassembled WGS sequence"/>
</dbReference>
<gene>
    <name evidence="2" type="ORF">GCM10012275_59230</name>
</gene>
<dbReference type="AlphaFoldDB" id="A0A8J3FZI7"/>
<dbReference type="EMBL" id="BMMK01000049">
    <property type="protein sequence ID" value="GGM80705.1"/>
    <property type="molecule type" value="Genomic_DNA"/>
</dbReference>
<evidence type="ECO:0000313" key="2">
    <source>
        <dbReference type="EMBL" id="GGM80705.1"/>
    </source>
</evidence>
<keyword evidence="3" id="KW-1185">Reference proteome</keyword>
<evidence type="ECO:0000256" key="1">
    <source>
        <dbReference type="SAM" id="MobiDB-lite"/>
    </source>
</evidence>
<sequence>MIKRNDAALSSVTPDRLQGGVMAAGAVGTQVAAHRVWGLADLLESFSERFPGEQCLYNVEGDDQGMSGHDDQISSRGWAGRAVRPP</sequence>
<evidence type="ECO:0000313" key="3">
    <source>
        <dbReference type="Proteomes" id="UP000637578"/>
    </source>
</evidence>
<accession>A0A8J3FZI7</accession>
<organism evidence="2 3">
    <name type="scientific">Longimycelium tulufanense</name>
    <dbReference type="NCBI Taxonomy" id="907463"/>
    <lineage>
        <taxon>Bacteria</taxon>
        <taxon>Bacillati</taxon>
        <taxon>Actinomycetota</taxon>
        <taxon>Actinomycetes</taxon>
        <taxon>Pseudonocardiales</taxon>
        <taxon>Pseudonocardiaceae</taxon>
        <taxon>Longimycelium</taxon>
    </lineage>
</organism>
<proteinExistence type="predicted"/>
<protein>
    <submittedName>
        <fullName evidence="2">Uncharacterized protein</fullName>
    </submittedName>
</protein>
<reference evidence="2" key="1">
    <citation type="journal article" date="2014" name="Int. J. Syst. Evol. Microbiol.">
        <title>Complete genome sequence of Corynebacterium casei LMG S-19264T (=DSM 44701T), isolated from a smear-ripened cheese.</title>
        <authorList>
            <consortium name="US DOE Joint Genome Institute (JGI-PGF)"/>
            <person name="Walter F."/>
            <person name="Albersmeier A."/>
            <person name="Kalinowski J."/>
            <person name="Ruckert C."/>
        </authorList>
    </citation>
    <scope>NUCLEOTIDE SEQUENCE</scope>
    <source>
        <strain evidence="2">CGMCC 4.5737</strain>
    </source>
</reference>
<comment type="caution">
    <text evidence="2">The sequence shown here is derived from an EMBL/GenBank/DDBJ whole genome shotgun (WGS) entry which is preliminary data.</text>
</comment>